<keyword evidence="1" id="KW-1133">Transmembrane helix</keyword>
<organism evidence="3 4">
    <name type="scientific">Undibacterium nitidum</name>
    <dbReference type="NCBI Taxonomy" id="2762298"/>
    <lineage>
        <taxon>Bacteria</taxon>
        <taxon>Pseudomonadati</taxon>
        <taxon>Pseudomonadota</taxon>
        <taxon>Betaproteobacteria</taxon>
        <taxon>Burkholderiales</taxon>
        <taxon>Oxalobacteraceae</taxon>
        <taxon>Undibacterium</taxon>
    </lineage>
</organism>
<protein>
    <submittedName>
        <fullName evidence="3">HEAT repeat domain-containing protein</fullName>
    </submittedName>
</protein>
<dbReference type="RefSeq" id="WP_186915105.1">
    <property type="nucleotide sequence ID" value="NZ_JACOFZ010000001.1"/>
</dbReference>
<dbReference type="InterPro" id="IPR011989">
    <property type="entry name" value="ARM-like"/>
</dbReference>
<dbReference type="EMBL" id="JACOFZ010000001">
    <property type="protein sequence ID" value="MBC3880378.1"/>
    <property type="molecule type" value="Genomic_DNA"/>
</dbReference>
<accession>A0A923HL57</accession>
<dbReference type="SMART" id="SM00567">
    <property type="entry name" value="EZ_HEAT"/>
    <property type="match status" value="3"/>
</dbReference>
<keyword evidence="1" id="KW-0812">Transmembrane</keyword>
<dbReference type="Pfam" id="PF05569">
    <property type="entry name" value="Peptidase_M56"/>
    <property type="match status" value="1"/>
</dbReference>
<evidence type="ECO:0000313" key="3">
    <source>
        <dbReference type="EMBL" id="MBC3880378.1"/>
    </source>
</evidence>
<dbReference type="InterPro" id="IPR016024">
    <property type="entry name" value="ARM-type_fold"/>
</dbReference>
<evidence type="ECO:0000259" key="2">
    <source>
        <dbReference type="Pfam" id="PF05569"/>
    </source>
</evidence>
<proteinExistence type="predicted"/>
<dbReference type="Proteomes" id="UP000627446">
    <property type="component" value="Unassembled WGS sequence"/>
</dbReference>
<dbReference type="InterPro" id="IPR052173">
    <property type="entry name" value="Beta-lactam_resp_regulator"/>
</dbReference>
<feature type="transmembrane region" description="Helical" evidence="1">
    <location>
        <begin position="45"/>
        <end position="65"/>
    </location>
</feature>
<dbReference type="InterPro" id="IPR008756">
    <property type="entry name" value="Peptidase_M56"/>
</dbReference>
<feature type="transmembrane region" description="Helical" evidence="1">
    <location>
        <begin position="324"/>
        <end position="344"/>
    </location>
</feature>
<dbReference type="SUPFAM" id="SSF48371">
    <property type="entry name" value="ARM repeat"/>
    <property type="match status" value="1"/>
</dbReference>
<dbReference type="CDD" id="cd07341">
    <property type="entry name" value="M56_BlaR1_MecR1_like"/>
    <property type="match status" value="1"/>
</dbReference>
<evidence type="ECO:0000313" key="4">
    <source>
        <dbReference type="Proteomes" id="UP000627446"/>
    </source>
</evidence>
<dbReference type="AlphaFoldDB" id="A0A923HL57"/>
<dbReference type="PANTHER" id="PTHR34978:SF3">
    <property type="entry name" value="SLR0241 PROTEIN"/>
    <property type="match status" value="1"/>
</dbReference>
<keyword evidence="4" id="KW-1185">Reference proteome</keyword>
<comment type="caution">
    <text evidence="3">The sequence shown here is derived from an EMBL/GenBank/DDBJ whole genome shotgun (WGS) entry which is preliminary data.</text>
</comment>
<gene>
    <name evidence="3" type="ORF">H8K36_03245</name>
</gene>
<keyword evidence="1" id="KW-0472">Membrane</keyword>
<dbReference type="PANTHER" id="PTHR34978">
    <property type="entry name" value="POSSIBLE SENSOR-TRANSDUCER PROTEIN BLAR"/>
    <property type="match status" value="1"/>
</dbReference>
<dbReference type="InterPro" id="IPR004155">
    <property type="entry name" value="PBS_lyase_HEAT"/>
</dbReference>
<feature type="domain" description="Peptidase M56" evidence="2">
    <location>
        <begin position="94"/>
        <end position="308"/>
    </location>
</feature>
<name>A0A923HL57_9BURK</name>
<feature type="transmembrane region" description="Helical" evidence="1">
    <location>
        <begin position="17"/>
        <end position="38"/>
    </location>
</feature>
<sequence length="537" mass="60700">MPAYGIEHISLLDAINAIGKISLVLAIVIAFQGVVRFGSADKRALVVRISSLYLCLAPFAILHNWDLIPQLKVQAPLALSAISDSALEIPNLPQLAYQASELKSTASSFSSITIFLTLYGIIASFLVLKITLSIVKLLRSQDPLPQSMDAEFHLARHYLWADRLQQLQSQFGIQRPIHLAVSDRFSSPVSWGVWHHTIVIDTNSFHQYKPDDILRHELAHIVHHDWLCVIVMRFICAIYWFHPMIWLLQKQFRYQLECAADNTVLRMGGKASNYAQILIEVSRAEDKQRSVVMNLAAKGSSLYQRIVHILSTEQARTPVTKRDWMVGIIVSILMLFVSASLSLVGEQIQWPRQLFESSLTHSAAPRHVADEVAQQLETLNNDNFRVLAQAIRHRNFNERRSEGSDSFKQRSAIPILILALHDDDPTVRRLALWGLSEMRFFETLPVISILLKDPEALVRAEAVGAIGDFGERSWAEKIVPLLSDPSPIVRQRTAHALGDLGDAQTLPILKQALRSERNQAHQEVLNEIEWAIREFEE</sequence>
<feature type="transmembrane region" description="Helical" evidence="1">
    <location>
        <begin position="112"/>
        <end position="138"/>
    </location>
</feature>
<dbReference type="Gene3D" id="1.25.10.10">
    <property type="entry name" value="Leucine-rich Repeat Variant"/>
    <property type="match status" value="1"/>
</dbReference>
<reference evidence="3" key="1">
    <citation type="submission" date="2020-08" db="EMBL/GenBank/DDBJ databases">
        <title>Novel species isolated from subtropical streams in China.</title>
        <authorList>
            <person name="Lu H."/>
        </authorList>
    </citation>
    <scope>NUCLEOTIDE SEQUENCE</scope>
    <source>
        <strain evidence="3">LX22W</strain>
    </source>
</reference>
<evidence type="ECO:0000256" key="1">
    <source>
        <dbReference type="SAM" id="Phobius"/>
    </source>
</evidence>
<dbReference type="Pfam" id="PF13646">
    <property type="entry name" value="HEAT_2"/>
    <property type="match status" value="1"/>
</dbReference>